<dbReference type="Pfam" id="PF13932">
    <property type="entry name" value="SAM_GIDA_C"/>
    <property type="match status" value="1"/>
</dbReference>
<dbReference type="InterPro" id="IPR047001">
    <property type="entry name" value="MnmG_C_subdom"/>
</dbReference>
<dbReference type="EMBL" id="JWSW01000020">
    <property type="protein sequence ID" value="KIJ88842.1"/>
    <property type="molecule type" value="Genomic_DNA"/>
</dbReference>
<protein>
    <recommendedName>
        <fullName evidence="4 12">tRNA uridine 5-carboxymethylaminomethyl modification enzyme MnmG</fullName>
    </recommendedName>
    <alternativeName>
        <fullName evidence="11 12">Glucose-inhibited division protein A</fullName>
    </alternativeName>
</protein>
<dbReference type="Proteomes" id="UP000031952">
    <property type="component" value="Unassembled WGS sequence"/>
</dbReference>
<comment type="similarity">
    <text evidence="3 12">Belongs to the MnmG family.</text>
</comment>
<evidence type="ECO:0000256" key="10">
    <source>
        <dbReference type="ARBA" id="ARBA00025948"/>
    </source>
</evidence>
<dbReference type="FunFam" id="3.50.50.60:FF:000002">
    <property type="entry name" value="tRNA uridine 5-carboxymethylaminomethyl modification enzyme MnmG"/>
    <property type="match status" value="1"/>
</dbReference>
<keyword evidence="6 12" id="KW-0285">Flavoprotein</keyword>
<dbReference type="PRINTS" id="PR00411">
    <property type="entry name" value="PNDRDTASEI"/>
</dbReference>
<evidence type="ECO:0000313" key="14">
    <source>
        <dbReference type="EMBL" id="KIJ88842.1"/>
    </source>
</evidence>
<keyword evidence="8 12" id="KW-0274">FAD</keyword>
<dbReference type="SUPFAM" id="SSF51905">
    <property type="entry name" value="FAD/NAD(P)-binding domain"/>
    <property type="match status" value="1"/>
</dbReference>
<dbReference type="InterPro" id="IPR036188">
    <property type="entry name" value="FAD/NAD-bd_sf"/>
</dbReference>
<evidence type="ECO:0000256" key="11">
    <source>
        <dbReference type="ARBA" id="ARBA00031800"/>
    </source>
</evidence>
<feature type="binding site" evidence="12">
    <location>
        <position position="177"/>
    </location>
    <ligand>
        <name>FAD</name>
        <dbReference type="ChEBI" id="CHEBI:57692"/>
    </ligand>
</feature>
<evidence type="ECO:0000256" key="3">
    <source>
        <dbReference type="ARBA" id="ARBA00007653"/>
    </source>
</evidence>
<dbReference type="NCBIfam" id="TIGR00136">
    <property type="entry name" value="mnmG_gidA"/>
    <property type="match status" value="1"/>
</dbReference>
<dbReference type="InterPro" id="IPR026904">
    <property type="entry name" value="MnmG_C"/>
</dbReference>
<dbReference type="HAMAP" id="MF_00129">
    <property type="entry name" value="MnmG_GidA"/>
    <property type="match status" value="1"/>
</dbReference>
<dbReference type="PROSITE" id="PS01280">
    <property type="entry name" value="GIDA_1"/>
    <property type="match status" value="1"/>
</dbReference>
<comment type="cofactor">
    <cofactor evidence="1 12">
        <name>FAD</name>
        <dbReference type="ChEBI" id="CHEBI:57692"/>
    </cofactor>
</comment>
<evidence type="ECO:0000313" key="15">
    <source>
        <dbReference type="Proteomes" id="UP000031952"/>
    </source>
</evidence>
<dbReference type="GO" id="GO:0030488">
    <property type="term" value="P:tRNA methylation"/>
    <property type="evidence" value="ECO:0007669"/>
    <property type="project" value="TreeGrafter"/>
</dbReference>
<comment type="function">
    <text evidence="2 12">NAD-binding protein involved in the addition of a carboxymethylaminomethyl (cmnm) group at the wobble position (U34) of certain tRNAs, forming tRNA-cmnm(5)s(2)U34.</text>
</comment>
<feature type="binding site" evidence="12">
    <location>
        <begin position="269"/>
        <end position="283"/>
    </location>
    <ligand>
        <name>NAD(+)</name>
        <dbReference type="ChEBI" id="CHEBI:57540"/>
    </ligand>
</feature>
<dbReference type="GO" id="GO:0050660">
    <property type="term" value="F:flavin adenine dinucleotide binding"/>
    <property type="evidence" value="ECO:0007669"/>
    <property type="project" value="UniProtKB-UniRule"/>
</dbReference>
<keyword evidence="15" id="KW-1185">Reference proteome</keyword>
<evidence type="ECO:0000256" key="5">
    <source>
        <dbReference type="ARBA" id="ARBA00022490"/>
    </source>
</evidence>
<dbReference type="InterPro" id="IPR044920">
    <property type="entry name" value="MnmG_C_subdom_sf"/>
</dbReference>
<evidence type="ECO:0000256" key="4">
    <source>
        <dbReference type="ARBA" id="ARBA00020461"/>
    </source>
</evidence>
<accession>A0A0C2LZI5</accession>
<organism evidence="14 15">
    <name type="scientific">Rickettsia asembonensis</name>
    <dbReference type="NCBI Taxonomy" id="1068590"/>
    <lineage>
        <taxon>Bacteria</taxon>
        <taxon>Pseudomonadati</taxon>
        <taxon>Pseudomonadota</taxon>
        <taxon>Alphaproteobacteria</taxon>
        <taxon>Rickettsiales</taxon>
        <taxon>Rickettsiaceae</taxon>
        <taxon>Rickettsieae</taxon>
        <taxon>Rickettsia</taxon>
        <taxon>spotted fever group</taxon>
    </lineage>
</organism>
<dbReference type="InterPro" id="IPR004416">
    <property type="entry name" value="MnmG"/>
</dbReference>
<comment type="caution">
    <text evidence="14">The sequence shown here is derived from an EMBL/GenBank/DDBJ whole genome shotgun (WGS) entry which is preliminary data.</text>
</comment>
<evidence type="ECO:0000256" key="6">
    <source>
        <dbReference type="ARBA" id="ARBA00022630"/>
    </source>
</evidence>
<evidence type="ECO:0000256" key="7">
    <source>
        <dbReference type="ARBA" id="ARBA00022694"/>
    </source>
</evidence>
<feature type="binding site" evidence="12">
    <location>
        <position position="122"/>
    </location>
    <ligand>
        <name>FAD</name>
        <dbReference type="ChEBI" id="CHEBI:57692"/>
    </ligand>
</feature>
<dbReference type="FunFam" id="3.50.50.60:FF:000082">
    <property type="entry name" value="protein MTO1 homolog, mitochondrial isoform X1"/>
    <property type="match status" value="1"/>
</dbReference>
<feature type="binding site" evidence="12">
    <location>
        <position position="366"/>
    </location>
    <ligand>
        <name>FAD</name>
        <dbReference type="ChEBI" id="CHEBI:57692"/>
    </ligand>
</feature>
<keyword evidence="5 12" id="KW-0963">Cytoplasm</keyword>
<evidence type="ECO:0000256" key="8">
    <source>
        <dbReference type="ARBA" id="ARBA00022827"/>
    </source>
</evidence>
<dbReference type="FunFam" id="1.10.150.570:FF:000001">
    <property type="entry name" value="tRNA uridine 5-carboxymethylaminomethyl modification enzyme MnmG"/>
    <property type="match status" value="1"/>
</dbReference>
<keyword evidence="7 12" id="KW-0819">tRNA processing</keyword>
<dbReference type="GO" id="GO:0002098">
    <property type="term" value="P:tRNA wobble uridine modification"/>
    <property type="evidence" value="ECO:0007669"/>
    <property type="project" value="InterPro"/>
</dbReference>
<gene>
    <name evidence="12" type="primary">mnmG</name>
    <name evidence="12" type="synonym">gidA</name>
    <name evidence="14" type="ORF">SB78_03290</name>
</gene>
<evidence type="ECO:0000256" key="2">
    <source>
        <dbReference type="ARBA" id="ARBA00003717"/>
    </source>
</evidence>
<dbReference type="Gene3D" id="1.10.150.570">
    <property type="entry name" value="GidA associated domain, C-terminal subdomain"/>
    <property type="match status" value="1"/>
</dbReference>
<dbReference type="AlphaFoldDB" id="A0A0C2LZI5"/>
<proteinExistence type="inferred from homology"/>
<dbReference type="InterPro" id="IPR049312">
    <property type="entry name" value="GIDA_C_N"/>
</dbReference>
<dbReference type="GO" id="GO:0005829">
    <property type="term" value="C:cytosol"/>
    <property type="evidence" value="ECO:0007669"/>
    <property type="project" value="TreeGrafter"/>
</dbReference>
<comment type="subcellular location">
    <subcellularLocation>
        <location evidence="12">Cytoplasm</location>
    </subcellularLocation>
</comment>
<dbReference type="Gene3D" id="3.50.50.60">
    <property type="entry name" value="FAD/NAD(P)-binding domain"/>
    <property type="match status" value="2"/>
</dbReference>
<dbReference type="Pfam" id="PF01134">
    <property type="entry name" value="GIDA"/>
    <property type="match status" value="1"/>
</dbReference>
<dbReference type="SMART" id="SM01228">
    <property type="entry name" value="GIDA_assoc_3"/>
    <property type="match status" value="1"/>
</dbReference>
<dbReference type="RefSeq" id="WP_041078666.1">
    <property type="nucleotide sequence ID" value="NZ_JWSW01000020.1"/>
</dbReference>
<feature type="domain" description="tRNA uridine 5-carboxymethylaminomethyl modification enzyme C-terminal subdomain" evidence="13">
    <location>
        <begin position="539"/>
        <end position="610"/>
    </location>
</feature>
<keyword evidence="9 12" id="KW-0520">NAD</keyword>
<sequence>MLKYDVIVIGGGHAGVEAAAASARLGASTLLITLKPENLGEMSCNPAIGGIAKGTLVKEIDALDGLMGYVIDQAGIHYKMLNETRGPAVWGPRAQADRKLYRKAMYQILTNYPNLDILYGKVEDIEIKSSKVEAVILNNDSKIPCQKIILTTGTFLSGLIHIGQKKNPAGRVDEEPSYGLSNTLKQIGFKLARLKTGTPPRIDGCTIDYSKTALQPGDKTPRPFSELTNVVNVPQINCFITKTTSETHDIIRENLNKSAMYSGQIEGIGPRYCPSIEDKIVRFSTKSEHRIFLEPEGLDDYTIYPNGISTSLPEDVQHKLIKTIPGLENVKVLRPGYAIEYDYVDPREISVTLETKKIAGLYFAGQINGTTGYEEAAGQGIIAGINAALAVKDQAPFMLTRANSYIGVMIDDLTTFGTIEPYRMFTSRSEYRLSLRADNADLRLTELGINIGVVSEKRKKIFTKKCEDIEKTKSLLNTLSLTTSKLAKMGIQVAQDGTYKTVLDLFKIPSFNVEQAIKIFPMLKETQNNNILQLLYIEAKYASYLTRQHADINLFQSEEAQLIPKNIDYFKIPSISLEIQEKLSSHKPTTIGVARRISGITPAAITAIIIYLKTKYSDGSST</sequence>
<name>A0A0C2LZI5_9RICK</name>
<evidence type="ECO:0000256" key="1">
    <source>
        <dbReference type="ARBA" id="ARBA00001974"/>
    </source>
</evidence>
<dbReference type="InterPro" id="IPR002218">
    <property type="entry name" value="MnmG-rel"/>
</dbReference>
<evidence type="ECO:0000256" key="12">
    <source>
        <dbReference type="HAMAP-Rule" id="MF_00129"/>
    </source>
</evidence>
<reference evidence="14 15" key="1">
    <citation type="submission" date="2014-12" db="EMBL/GenBank/DDBJ databases">
        <title>Whole genome sequence of Candidatus Rickettsia asemboensis strain NMRCii isolated from cat fleas in west Kenya.</title>
        <authorList>
            <person name="Jima D."/>
            <person name="Luce-Fedrow A."/>
            <person name="Yang Y."/>
            <person name="Maina A.N."/>
            <person name="Snesrud E.C."/>
            <person name="Jarman R.G."/>
            <person name="Richards A.L."/>
            <person name="Hang J."/>
        </authorList>
    </citation>
    <scope>NUCLEOTIDE SEQUENCE [LARGE SCALE GENOMIC DNA]</scope>
    <source>
        <strain evidence="14 15">NMRCii</strain>
    </source>
</reference>
<evidence type="ECO:0000256" key="9">
    <source>
        <dbReference type="ARBA" id="ARBA00023027"/>
    </source>
</evidence>
<dbReference type="PROSITE" id="PS01281">
    <property type="entry name" value="GIDA_2"/>
    <property type="match status" value="1"/>
</dbReference>
<evidence type="ECO:0000259" key="13">
    <source>
        <dbReference type="SMART" id="SM01228"/>
    </source>
</evidence>
<dbReference type="Pfam" id="PF21680">
    <property type="entry name" value="GIDA_C_1st"/>
    <property type="match status" value="1"/>
</dbReference>
<dbReference type="PANTHER" id="PTHR11806">
    <property type="entry name" value="GLUCOSE INHIBITED DIVISION PROTEIN A"/>
    <property type="match status" value="1"/>
</dbReference>
<dbReference type="InterPro" id="IPR020595">
    <property type="entry name" value="MnmG-rel_CS"/>
</dbReference>
<dbReference type="PANTHER" id="PTHR11806:SF0">
    <property type="entry name" value="PROTEIN MTO1 HOMOLOG, MITOCHONDRIAL"/>
    <property type="match status" value="1"/>
</dbReference>
<comment type="subunit">
    <text evidence="10 12">Homodimer. Heterotetramer of two MnmE and two MnmG subunits.</text>
</comment>
<dbReference type="InterPro" id="IPR040131">
    <property type="entry name" value="MnmG_N"/>
</dbReference>
<feature type="binding site" evidence="12">
    <location>
        <begin position="10"/>
        <end position="15"/>
    </location>
    <ligand>
        <name>FAD</name>
        <dbReference type="ChEBI" id="CHEBI:57692"/>
    </ligand>
</feature>